<evidence type="ECO:0000313" key="5">
    <source>
        <dbReference type="EMBL" id="CAD7697837.1"/>
    </source>
</evidence>
<dbReference type="EMBL" id="CAJHUC010000222">
    <property type="protein sequence ID" value="CAD7694772.1"/>
    <property type="molecule type" value="Genomic_DNA"/>
</dbReference>
<reference evidence="4" key="1">
    <citation type="submission" date="2020-12" db="EMBL/GenBank/DDBJ databases">
        <authorList>
            <person name="Iha C."/>
        </authorList>
    </citation>
    <scope>NUCLEOTIDE SEQUENCE</scope>
</reference>
<comment type="similarity">
    <text evidence="1">Belongs to the eukaryotic ribosomal protein eS19 family.</text>
</comment>
<organism evidence="4 6">
    <name type="scientific">Ostreobium quekettii</name>
    <dbReference type="NCBI Taxonomy" id="121088"/>
    <lineage>
        <taxon>Eukaryota</taxon>
        <taxon>Viridiplantae</taxon>
        <taxon>Chlorophyta</taxon>
        <taxon>core chlorophytes</taxon>
        <taxon>Ulvophyceae</taxon>
        <taxon>TCBD clade</taxon>
        <taxon>Bryopsidales</taxon>
        <taxon>Ostreobineae</taxon>
        <taxon>Ostreobiaceae</taxon>
        <taxon>Ostreobium</taxon>
    </lineage>
</organism>
<evidence type="ECO:0000256" key="3">
    <source>
        <dbReference type="ARBA" id="ARBA00023274"/>
    </source>
</evidence>
<dbReference type="PANTHER" id="PTHR11710:SF0">
    <property type="entry name" value="40S RIBOSOMAL PROTEIN S19"/>
    <property type="match status" value="1"/>
</dbReference>
<dbReference type="GO" id="GO:0022627">
    <property type="term" value="C:cytosolic small ribosomal subunit"/>
    <property type="evidence" value="ECO:0007669"/>
    <property type="project" value="TreeGrafter"/>
</dbReference>
<keyword evidence="2" id="KW-0689">Ribosomal protein</keyword>
<dbReference type="Pfam" id="PF01090">
    <property type="entry name" value="Ribosomal_S19e"/>
    <property type="match status" value="1"/>
</dbReference>
<dbReference type="GO" id="GO:0003723">
    <property type="term" value="F:RNA binding"/>
    <property type="evidence" value="ECO:0007669"/>
    <property type="project" value="TreeGrafter"/>
</dbReference>
<comment type="caution">
    <text evidence="4">The sequence shown here is derived from an EMBL/GenBank/DDBJ whole genome shotgun (WGS) entry which is preliminary data.</text>
</comment>
<dbReference type="EMBL" id="CAJHUC010000719">
    <property type="protein sequence ID" value="CAD7697837.1"/>
    <property type="molecule type" value="Genomic_DNA"/>
</dbReference>
<dbReference type="InterPro" id="IPR036388">
    <property type="entry name" value="WH-like_DNA-bd_sf"/>
</dbReference>
<sequence>MASKAQCVKDVPAEVFIAAYAQHLKEKLEVPPWVDIVKTAPFKELPPRDPDWYFIRAASILRRLYLSQDIGVGCFRRIYGGRTSRRGARPEKKAIASAGLIRHILIQLEKVGFVKKSDNEKGGRRLTAKGQRDMDLVAGGAKFKTYVF</sequence>
<dbReference type="SMART" id="SM01413">
    <property type="entry name" value="Ribosomal_S19e"/>
    <property type="match status" value="1"/>
</dbReference>
<evidence type="ECO:0000256" key="1">
    <source>
        <dbReference type="ARBA" id="ARBA00010014"/>
    </source>
</evidence>
<dbReference type="SUPFAM" id="SSF46785">
    <property type="entry name" value="Winged helix' DNA-binding domain"/>
    <property type="match status" value="1"/>
</dbReference>
<dbReference type="InterPro" id="IPR001266">
    <property type="entry name" value="Ribosomal_eS19"/>
</dbReference>
<name>A0A8S1IKQ7_9CHLO</name>
<dbReference type="Proteomes" id="UP000708148">
    <property type="component" value="Unassembled WGS sequence"/>
</dbReference>
<dbReference type="InterPro" id="IPR036390">
    <property type="entry name" value="WH_DNA-bd_sf"/>
</dbReference>
<dbReference type="GO" id="GO:0003735">
    <property type="term" value="F:structural constituent of ribosome"/>
    <property type="evidence" value="ECO:0007669"/>
    <property type="project" value="InterPro"/>
</dbReference>
<evidence type="ECO:0000313" key="6">
    <source>
        <dbReference type="Proteomes" id="UP000708148"/>
    </source>
</evidence>
<dbReference type="GO" id="GO:0006412">
    <property type="term" value="P:translation"/>
    <property type="evidence" value="ECO:0007669"/>
    <property type="project" value="InterPro"/>
</dbReference>
<dbReference type="PANTHER" id="PTHR11710">
    <property type="entry name" value="40S RIBOSOMAL PROTEIN S19"/>
    <property type="match status" value="1"/>
</dbReference>
<keyword evidence="3" id="KW-0687">Ribonucleoprotein</keyword>
<dbReference type="GO" id="GO:0000028">
    <property type="term" value="P:ribosomal small subunit assembly"/>
    <property type="evidence" value="ECO:0007669"/>
    <property type="project" value="TreeGrafter"/>
</dbReference>
<dbReference type="FunFam" id="1.10.10.10:FF:000118">
    <property type="entry name" value="40S ribosomal protein S19"/>
    <property type="match status" value="1"/>
</dbReference>
<evidence type="ECO:0008006" key="7">
    <source>
        <dbReference type="Google" id="ProtNLM"/>
    </source>
</evidence>
<gene>
    <name evidence="4" type="ORF">OSTQU699_LOCUS135</name>
    <name evidence="5" type="ORF">OSTQU699_LOCUS3198</name>
</gene>
<keyword evidence="6" id="KW-1185">Reference proteome</keyword>
<dbReference type="Gene3D" id="1.10.10.10">
    <property type="entry name" value="Winged helix-like DNA-binding domain superfamily/Winged helix DNA-binding domain"/>
    <property type="match status" value="1"/>
</dbReference>
<protein>
    <recommendedName>
        <fullName evidence="7">40S ribosomal protein S19</fullName>
    </recommendedName>
</protein>
<dbReference type="AlphaFoldDB" id="A0A8S1IKQ7"/>
<evidence type="ECO:0000256" key="2">
    <source>
        <dbReference type="ARBA" id="ARBA00022980"/>
    </source>
</evidence>
<evidence type="ECO:0000313" key="4">
    <source>
        <dbReference type="EMBL" id="CAD7694772.1"/>
    </source>
</evidence>
<proteinExistence type="inferred from homology"/>
<dbReference type="OrthoDB" id="428974at2759"/>
<accession>A0A8S1IKQ7</accession>